<comment type="caution">
    <text evidence="3">The sequence shown here is derived from an EMBL/GenBank/DDBJ whole genome shotgun (WGS) entry which is preliminary data.</text>
</comment>
<dbReference type="InterPro" id="IPR003615">
    <property type="entry name" value="HNH_nuc"/>
</dbReference>
<dbReference type="SMART" id="SM00507">
    <property type="entry name" value="HNHc"/>
    <property type="match status" value="1"/>
</dbReference>
<keyword evidence="3" id="KW-0378">Hydrolase</keyword>
<proteinExistence type="inferred from homology"/>
<keyword evidence="3" id="KW-0540">Nuclease</keyword>
<dbReference type="InterPro" id="IPR003870">
    <property type="entry name" value="DUF222"/>
</dbReference>
<dbReference type="CDD" id="cd00085">
    <property type="entry name" value="HNHc"/>
    <property type="match status" value="1"/>
</dbReference>
<comment type="similarity">
    <text evidence="1">Belongs to the Rv1128c/1148c/1588c/1702c/1945/3466 family.</text>
</comment>
<dbReference type="OrthoDB" id="5177627at2"/>
<evidence type="ECO:0000256" key="1">
    <source>
        <dbReference type="ARBA" id="ARBA00023450"/>
    </source>
</evidence>
<dbReference type="Pfam" id="PF01844">
    <property type="entry name" value="HNH"/>
    <property type="match status" value="1"/>
</dbReference>
<dbReference type="RefSeq" id="WP_134423099.1">
    <property type="nucleotide sequence ID" value="NZ_SOHA01000005.1"/>
</dbReference>
<dbReference type="Pfam" id="PF02720">
    <property type="entry name" value="DUF222"/>
    <property type="match status" value="1"/>
</dbReference>
<dbReference type="GO" id="GO:0004519">
    <property type="term" value="F:endonuclease activity"/>
    <property type="evidence" value="ECO:0007669"/>
    <property type="project" value="UniProtKB-KW"/>
</dbReference>
<dbReference type="Proteomes" id="UP000297472">
    <property type="component" value="Unassembled WGS sequence"/>
</dbReference>
<evidence type="ECO:0000259" key="2">
    <source>
        <dbReference type="SMART" id="SM00507"/>
    </source>
</evidence>
<keyword evidence="4" id="KW-1185">Reference proteome</keyword>
<evidence type="ECO:0000313" key="4">
    <source>
        <dbReference type="Proteomes" id="UP000297472"/>
    </source>
</evidence>
<evidence type="ECO:0000313" key="3">
    <source>
        <dbReference type="EMBL" id="TFD33141.1"/>
    </source>
</evidence>
<accession>A0A4Y8JWV5</accession>
<reference evidence="3 4" key="1">
    <citation type="submission" date="2019-03" db="EMBL/GenBank/DDBJ databases">
        <title>Genomics of glacier-inhabiting Cryobacterium strains.</title>
        <authorList>
            <person name="Liu Q."/>
            <person name="Xin Y.-H."/>
        </authorList>
    </citation>
    <scope>NUCLEOTIDE SEQUENCE [LARGE SCALE GENOMIC DNA]</scope>
    <source>
        <strain evidence="3 4">TMT1-51</strain>
    </source>
</reference>
<sequence>MTDPTETLAADAAPGPSAAARVVAELHALAGELGSTLACAGVRSFDDDGLLQVATAVEALGRRVDALRVAAAGEVADRSRPEFGTAQLSATKGCRTAGELLERVTLVSGPTAGRRMRLGKQLRTGLSLGGEPVPPTFPATAAGLASGAIGVDTADAILTALTPTLRCTDLDSVQAAESELVAAATGTSEETPVPVSADEIRLQGSVWRAVLAPDGSRPDDHAVVARSFRLGREREGVVPVSGALMPEIAGKLRRLFDAYLSPKSAPVAFHTEEDADTNREGLTPEQAREQALLERDDRTPDQRRHDVLAVILDVASRAGEAPTIGGAPATVLVSVREQDLNADFGQGRGVGWIDGVDSPIPITAVKDLISTGGQQKVVINDEGRIIKLGSPERCFTPAQRRAIQLRDERCIIPGCKIPAGMTEIHHVIPHSEGGPTHTDNGVCLCWWHHRYLAASGWAIRMVRGAVQIMAPPWLETGARKWRSVTKSRTRMTDAIERKNMTRRDQ</sequence>
<dbReference type="InterPro" id="IPR002711">
    <property type="entry name" value="HNH"/>
</dbReference>
<keyword evidence="3" id="KW-0255">Endonuclease</keyword>
<dbReference type="EMBL" id="SOHA01000005">
    <property type="protein sequence ID" value="TFD33141.1"/>
    <property type="molecule type" value="Genomic_DNA"/>
</dbReference>
<protein>
    <submittedName>
        <fullName evidence="3">HNH endonuclease</fullName>
    </submittedName>
</protein>
<organism evidence="3 4">
    <name type="scientific">Cryobacterium cryoconiti</name>
    <dbReference type="NCBI Taxonomy" id="1259239"/>
    <lineage>
        <taxon>Bacteria</taxon>
        <taxon>Bacillati</taxon>
        <taxon>Actinomycetota</taxon>
        <taxon>Actinomycetes</taxon>
        <taxon>Micrococcales</taxon>
        <taxon>Microbacteriaceae</taxon>
        <taxon>Cryobacterium</taxon>
    </lineage>
</organism>
<feature type="domain" description="HNH nuclease" evidence="2">
    <location>
        <begin position="398"/>
        <end position="450"/>
    </location>
</feature>
<name>A0A4Y8JWV5_9MICO</name>
<dbReference type="Gene3D" id="1.10.30.50">
    <property type="match status" value="1"/>
</dbReference>
<gene>
    <name evidence="3" type="ORF">E3T49_02300</name>
</gene>
<dbReference type="AlphaFoldDB" id="A0A4Y8JWV5"/>